<accession>A0A550C9H1</accession>
<protein>
    <submittedName>
        <fullName evidence="2">Uncharacterized protein</fullName>
    </submittedName>
</protein>
<feature type="region of interest" description="Disordered" evidence="1">
    <location>
        <begin position="186"/>
        <end position="206"/>
    </location>
</feature>
<keyword evidence="3" id="KW-1185">Reference proteome</keyword>
<feature type="compositionally biased region" description="Low complexity" evidence="1">
    <location>
        <begin position="219"/>
        <end position="248"/>
    </location>
</feature>
<dbReference type="EMBL" id="VDMD01000016">
    <property type="protein sequence ID" value="TRM61448.1"/>
    <property type="molecule type" value="Genomic_DNA"/>
</dbReference>
<feature type="region of interest" description="Disordered" evidence="1">
    <location>
        <begin position="111"/>
        <end position="131"/>
    </location>
</feature>
<sequence>MSTIPLTPSPAPPPQPLAHHRLRKETMVSARIASAYSVSDADLLSPTFPSRHASLMPSEAVPALRMTSRSTNRPSMPLTDPPAAPAIQPGPRLIAGQRHGRAAVPVLDALGDTPAPRHVAPRPTNVDGQREHGLLAPSRTLGARGSQIQIVLPAPLAPGAYPADFRGSMYAASDVSIADKWVPTPHRHDGIETGRQSSSSVGSLSTLSTASHLAPSFSYYSTSSPPTSRSPSNSRRSPSRSRSPGPSSLATSTTHQCPFAVARTASRATRAVYGLPDGGPRRAAAAPPGSDVGLSQV</sequence>
<gene>
    <name evidence="2" type="ORF">BD626DRAFT_570668</name>
</gene>
<evidence type="ECO:0000313" key="3">
    <source>
        <dbReference type="Proteomes" id="UP000320762"/>
    </source>
</evidence>
<feature type="region of interest" description="Disordered" evidence="1">
    <location>
        <begin position="272"/>
        <end position="297"/>
    </location>
</feature>
<evidence type="ECO:0000313" key="2">
    <source>
        <dbReference type="EMBL" id="TRM61448.1"/>
    </source>
</evidence>
<feature type="compositionally biased region" description="Low complexity" evidence="1">
    <location>
        <begin position="197"/>
        <end position="206"/>
    </location>
</feature>
<dbReference type="Proteomes" id="UP000320762">
    <property type="component" value="Unassembled WGS sequence"/>
</dbReference>
<comment type="caution">
    <text evidence="2">The sequence shown here is derived from an EMBL/GenBank/DDBJ whole genome shotgun (WGS) entry which is preliminary data.</text>
</comment>
<evidence type="ECO:0000256" key="1">
    <source>
        <dbReference type="SAM" id="MobiDB-lite"/>
    </source>
</evidence>
<organism evidence="2 3">
    <name type="scientific">Schizophyllum amplum</name>
    <dbReference type="NCBI Taxonomy" id="97359"/>
    <lineage>
        <taxon>Eukaryota</taxon>
        <taxon>Fungi</taxon>
        <taxon>Dikarya</taxon>
        <taxon>Basidiomycota</taxon>
        <taxon>Agaricomycotina</taxon>
        <taxon>Agaricomycetes</taxon>
        <taxon>Agaricomycetidae</taxon>
        <taxon>Agaricales</taxon>
        <taxon>Schizophyllaceae</taxon>
        <taxon>Schizophyllum</taxon>
    </lineage>
</organism>
<dbReference type="OrthoDB" id="10442875at2759"/>
<dbReference type="AlphaFoldDB" id="A0A550C9H1"/>
<name>A0A550C9H1_9AGAR</name>
<reference evidence="2 3" key="1">
    <citation type="journal article" date="2019" name="New Phytol.">
        <title>Comparative genomics reveals unique wood-decay strategies and fruiting body development in the Schizophyllaceae.</title>
        <authorList>
            <person name="Almasi E."/>
            <person name="Sahu N."/>
            <person name="Krizsan K."/>
            <person name="Balint B."/>
            <person name="Kovacs G.M."/>
            <person name="Kiss B."/>
            <person name="Cseklye J."/>
            <person name="Drula E."/>
            <person name="Henrissat B."/>
            <person name="Nagy I."/>
            <person name="Chovatia M."/>
            <person name="Adam C."/>
            <person name="LaButti K."/>
            <person name="Lipzen A."/>
            <person name="Riley R."/>
            <person name="Grigoriev I.V."/>
            <person name="Nagy L.G."/>
        </authorList>
    </citation>
    <scope>NUCLEOTIDE SEQUENCE [LARGE SCALE GENOMIC DNA]</scope>
    <source>
        <strain evidence="2 3">NL-1724</strain>
    </source>
</reference>
<proteinExistence type="predicted"/>
<feature type="region of interest" description="Disordered" evidence="1">
    <location>
        <begin position="219"/>
        <end position="260"/>
    </location>
</feature>